<dbReference type="NCBIfam" id="TIGR00715">
    <property type="entry name" value="precor6x_red"/>
    <property type="match status" value="1"/>
</dbReference>
<dbReference type="GO" id="GO:0009236">
    <property type="term" value="P:cobalamin biosynthetic process"/>
    <property type="evidence" value="ECO:0007669"/>
    <property type="project" value="UniProtKB-UniPathway"/>
</dbReference>
<dbReference type="GO" id="GO:0016994">
    <property type="term" value="F:precorrin-6A reductase activity"/>
    <property type="evidence" value="ECO:0007669"/>
    <property type="project" value="InterPro"/>
</dbReference>
<dbReference type="PROSITE" id="PS51014">
    <property type="entry name" value="COBK_CBIJ"/>
    <property type="match status" value="1"/>
</dbReference>
<dbReference type="NCBIfam" id="NF005968">
    <property type="entry name" value="PRK08057.1-2"/>
    <property type="match status" value="1"/>
</dbReference>
<evidence type="ECO:0000256" key="3">
    <source>
        <dbReference type="ARBA" id="ARBA00023002"/>
    </source>
</evidence>
<gene>
    <name evidence="4" type="ORF">H1D41_03865</name>
</gene>
<evidence type="ECO:0000313" key="5">
    <source>
        <dbReference type="Proteomes" id="UP000640583"/>
    </source>
</evidence>
<dbReference type="AlphaFoldDB" id="A0A8J7ITI8"/>
<reference evidence="4" key="1">
    <citation type="submission" date="2020-10" db="EMBL/GenBank/DDBJ databases">
        <title>Paenihalocynthiibacter styelae gen. nov., sp. nov., isolated from stalked sea squirt Styela clava.</title>
        <authorList>
            <person name="Kim Y.-O."/>
            <person name="Yoon J.-H."/>
        </authorList>
    </citation>
    <scope>NUCLEOTIDE SEQUENCE</scope>
    <source>
        <strain evidence="4">MYP1-1</strain>
    </source>
</reference>
<dbReference type="Pfam" id="PF02571">
    <property type="entry name" value="CbiJ"/>
    <property type="match status" value="1"/>
</dbReference>
<dbReference type="RefSeq" id="WP_228847668.1">
    <property type="nucleotide sequence ID" value="NZ_JADCKQ010000002.1"/>
</dbReference>
<sequence>MQKILLLGGTTEASHLARHLADCGANAIFSYAGRTNSPRRQPLPTRVGGFGGVDGLVDYIRAENITHIIDTTHPFAAQMSRNALAAAARTSTPLVSFERAPWQADTGDTWQHVVDYSGVLGALGDAPRRVFLAIGKQNIDLFASASQHHYLLRLVDQPEAAIPLPDHALEIAAGPFDLARDRALLQHHAIDVIVTKNAGGIGARAKLDAARELGVPVIIMDRPALPGRRILQSQQEVMDWLHQDGTQSI</sequence>
<dbReference type="SUPFAM" id="SSF52518">
    <property type="entry name" value="Thiamin diphosphate-binding fold (THDP-binding)"/>
    <property type="match status" value="1"/>
</dbReference>
<keyword evidence="3 4" id="KW-0560">Oxidoreductase</keyword>
<dbReference type="EC" id="1.3.1.106" evidence="4"/>
<keyword evidence="2" id="KW-0169">Cobalamin biosynthesis</keyword>
<accession>A0A8J7ITI8</accession>
<dbReference type="PANTHER" id="PTHR36925:SF1">
    <property type="entry name" value="COBALT-PRECORRIN-6A REDUCTASE"/>
    <property type="match status" value="1"/>
</dbReference>
<name>A0A8J7ITI8_9RHOB</name>
<comment type="caution">
    <text evidence="4">The sequence shown here is derived from an EMBL/GenBank/DDBJ whole genome shotgun (WGS) entry which is preliminary data.</text>
</comment>
<protein>
    <submittedName>
        <fullName evidence="4">Cobalt-precorrin-6A reductase</fullName>
        <ecNumber evidence="4">1.3.1.106</ecNumber>
    </submittedName>
</protein>
<keyword evidence="5" id="KW-1185">Reference proteome</keyword>
<dbReference type="Proteomes" id="UP000640583">
    <property type="component" value="Unassembled WGS sequence"/>
</dbReference>
<evidence type="ECO:0000256" key="2">
    <source>
        <dbReference type="ARBA" id="ARBA00022573"/>
    </source>
</evidence>
<dbReference type="InterPro" id="IPR029061">
    <property type="entry name" value="THDP-binding"/>
</dbReference>
<evidence type="ECO:0000256" key="1">
    <source>
        <dbReference type="ARBA" id="ARBA00004953"/>
    </source>
</evidence>
<proteinExistence type="predicted"/>
<dbReference type="EMBL" id="JADCKQ010000002">
    <property type="protein sequence ID" value="MBI1492769.1"/>
    <property type="molecule type" value="Genomic_DNA"/>
</dbReference>
<dbReference type="InterPro" id="IPR003723">
    <property type="entry name" value="Precorrin-6x_reduct"/>
</dbReference>
<comment type="pathway">
    <text evidence="1">Cofactor biosynthesis; adenosylcobalamin biosynthesis.</text>
</comment>
<dbReference type="PANTHER" id="PTHR36925">
    <property type="entry name" value="COBALT-PRECORRIN-6A REDUCTASE"/>
    <property type="match status" value="1"/>
</dbReference>
<dbReference type="UniPathway" id="UPA00148"/>
<evidence type="ECO:0000313" key="4">
    <source>
        <dbReference type="EMBL" id="MBI1492769.1"/>
    </source>
</evidence>
<organism evidence="4 5">
    <name type="scientific">Halocynthiibacter styelae</name>
    <dbReference type="NCBI Taxonomy" id="2761955"/>
    <lineage>
        <taxon>Bacteria</taxon>
        <taxon>Pseudomonadati</taxon>
        <taxon>Pseudomonadota</taxon>
        <taxon>Alphaproteobacteria</taxon>
        <taxon>Rhodobacterales</taxon>
        <taxon>Paracoccaceae</taxon>
        <taxon>Halocynthiibacter</taxon>
    </lineage>
</organism>